<keyword evidence="9 16" id="KW-0326">Glycosidase</keyword>
<dbReference type="OrthoDB" id="187139at2759"/>
<dbReference type="Proteomes" id="UP000054166">
    <property type="component" value="Unassembled WGS sequence"/>
</dbReference>
<protein>
    <recommendedName>
        <fullName evidence="12">galacturonan 1,4-alpha-galacturonidase</fullName>
        <ecNumber evidence="12">3.2.1.67</ecNumber>
    </recommendedName>
    <alternativeName>
        <fullName evidence="13">Galacturan 1,4-alpha-galacturonidase C</fullName>
    </alternativeName>
    <alternativeName>
        <fullName evidence="14">Poly(1,4-alpha-D-galacturonide)galacturonohydrolase C</fullName>
    </alternativeName>
</protein>
<evidence type="ECO:0000256" key="2">
    <source>
        <dbReference type="ARBA" id="ARBA00008834"/>
    </source>
</evidence>
<evidence type="ECO:0000313" key="17">
    <source>
        <dbReference type="EMBL" id="KIM78184.1"/>
    </source>
</evidence>
<dbReference type="PANTHER" id="PTHR31736">
    <property type="match status" value="1"/>
</dbReference>
<gene>
    <name evidence="17" type="ORF">PILCRDRAFT_824652</name>
</gene>
<dbReference type="InParanoid" id="A0A0C3FE39"/>
<keyword evidence="6 16" id="KW-0378">Hydrolase</keyword>
<keyword evidence="3" id="KW-0964">Secreted</keyword>
<evidence type="ECO:0000256" key="12">
    <source>
        <dbReference type="ARBA" id="ARBA00038933"/>
    </source>
</evidence>
<dbReference type="GO" id="GO:0005975">
    <property type="term" value="P:carbohydrate metabolic process"/>
    <property type="evidence" value="ECO:0007669"/>
    <property type="project" value="InterPro"/>
</dbReference>
<evidence type="ECO:0000256" key="10">
    <source>
        <dbReference type="ARBA" id="ARBA00023316"/>
    </source>
</evidence>
<keyword evidence="8" id="KW-0325">Glycoprotein</keyword>
<dbReference type="AlphaFoldDB" id="A0A0C3FE39"/>
<evidence type="ECO:0000256" key="1">
    <source>
        <dbReference type="ARBA" id="ARBA00004613"/>
    </source>
</evidence>
<keyword evidence="5" id="KW-0677">Repeat</keyword>
<keyword evidence="10" id="KW-0961">Cell wall biogenesis/degradation</keyword>
<evidence type="ECO:0000256" key="6">
    <source>
        <dbReference type="ARBA" id="ARBA00022801"/>
    </source>
</evidence>
<dbReference type="InterPro" id="IPR011050">
    <property type="entry name" value="Pectin_lyase_fold/virulence"/>
</dbReference>
<dbReference type="Pfam" id="PF00295">
    <property type="entry name" value="Glyco_hydro_28"/>
    <property type="match status" value="1"/>
</dbReference>
<reference evidence="17 18" key="1">
    <citation type="submission" date="2014-04" db="EMBL/GenBank/DDBJ databases">
        <authorList>
            <consortium name="DOE Joint Genome Institute"/>
            <person name="Kuo A."/>
            <person name="Tarkka M."/>
            <person name="Buscot F."/>
            <person name="Kohler A."/>
            <person name="Nagy L.G."/>
            <person name="Floudas D."/>
            <person name="Copeland A."/>
            <person name="Barry K.W."/>
            <person name="Cichocki N."/>
            <person name="Veneault-Fourrey C."/>
            <person name="LaButti K."/>
            <person name="Lindquist E.A."/>
            <person name="Lipzen A."/>
            <person name="Lundell T."/>
            <person name="Morin E."/>
            <person name="Murat C."/>
            <person name="Sun H."/>
            <person name="Tunlid A."/>
            <person name="Henrissat B."/>
            <person name="Grigoriev I.V."/>
            <person name="Hibbett D.S."/>
            <person name="Martin F."/>
            <person name="Nordberg H.P."/>
            <person name="Cantor M.N."/>
            <person name="Hua S.X."/>
        </authorList>
    </citation>
    <scope>NUCLEOTIDE SEQUENCE [LARGE SCALE GENOMIC DNA]</scope>
    <source>
        <strain evidence="17 18">F 1598</strain>
    </source>
</reference>
<keyword evidence="7" id="KW-1015">Disulfide bond</keyword>
<evidence type="ECO:0000256" key="14">
    <source>
        <dbReference type="ARBA" id="ARBA00042262"/>
    </source>
</evidence>
<dbReference type="EC" id="3.2.1.67" evidence="12"/>
<proteinExistence type="inferred from homology"/>
<dbReference type="InterPro" id="IPR000743">
    <property type="entry name" value="Glyco_hydro_28"/>
</dbReference>
<keyword evidence="18" id="KW-1185">Reference proteome</keyword>
<dbReference type="GO" id="GO:0004650">
    <property type="term" value="F:polygalacturonase activity"/>
    <property type="evidence" value="ECO:0007669"/>
    <property type="project" value="InterPro"/>
</dbReference>
<keyword evidence="4" id="KW-0732">Signal</keyword>
<dbReference type="STRING" id="765440.A0A0C3FE39"/>
<comment type="similarity">
    <text evidence="2 16">Belongs to the glycosyl hydrolase 28 family.</text>
</comment>
<accession>A0A0C3FE39</accession>
<dbReference type="GO" id="GO:0071555">
    <property type="term" value="P:cell wall organization"/>
    <property type="evidence" value="ECO:0007669"/>
    <property type="project" value="UniProtKB-KW"/>
</dbReference>
<dbReference type="GO" id="GO:0005576">
    <property type="term" value="C:extracellular region"/>
    <property type="evidence" value="ECO:0007669"/>
    <property type="project" value="UniProtKB-SubCell"/>
</dbReference>
<evidence type="ECO:0000256" key="7">
    <source>
        <dbReference type="ARBA" id="ARBA00023157"/>
    </source>
</evidence>
<evidence type="ECO:0000256" key="9">
    <source>
        <dbReference type="ARBA" id="ARBA00023295"/>
    </source>
</evidence>
<evidence type="ECO:0000256" key="4">
    <source>
        <dbReference type="ARBA" id="ARBA00022729"/>
    </source>
</evidence>
<dbReference type="PANTHER" id="PTHR31736:SF11">
    <property type="entry name" value="EXOPOLYGALACTURONASE C-RELATED"/>
    <property type="match status" value="1"/>
</dbReference>
<comment type="subcellular location">
    <subcellularLocation>
        <location evidence="1">Secreted</location>
    </subcellularLocation>
</comment>
<dbReference type="InterPro" id="IPR012334">
    <property type="entry name" value="Pectin_lyas_fold"/>
</dbReference>
<comment type="function">
    <text evidence="11">Specific in hydrolyzing the terminal glycosidic bond of polygalacturonic acid and oligogalacturonates.</text>
</comment>
<evidence type="ECO:0000256" key="3">
    <source>
        <dbReference type="ARBA" id="ARBA00022525"/>
    </source>
</evidence>
<dbReference type="EMBL" id="KN833018">
    <property type="protein sequence ID" value="KIM78184.1"/>
    <property type="molecule type" value="Genomic_DNA"/>
</dbReference>
<organism evidence="17 18">
    <name type="scientific">Piloderma croceum (strain F 1598)</name>
    <dbReference type="NCBI Taxonomy" id="765440"/>
    <lineage>
        <taxon>Eukaryota</taxon>
        <taxon>Fungi</taxon>
        <taxon>Dikarya</taxon>
        <taxon>Basidiomycota</taxon>
        <taxon>Agaricomycotina</taxon>
        <taxon>Agaricomycetes</taxon>
        <taxon>Agaricomycetidae</taxon>
        <taxon>Atheliales</taxon>
        <taxon>Atheliaceae</taxon>
        <taxon>Piloderma</taxon>
    </lineage>
</organism>
<sequence length="412" mass="44719">MDSVPFGGHGIDDAIALQSMLPNCSTNTVIVFTTHTTYNISTPVNFGNMSNVEIKILGNLALPKSVPYVQASVNASGGNLYWFTVAGNNITLSGNQDPEWGFVDSFGYQWWEAAKFTLPLGGLPSRPHGWSFIANSSVIRWMKLRKPIAWSFVVKGTDIHIYENDVDASYDLDTPGIFPFNTDGYDVKGTDILFENNRVFNGDDCVAVNSGSNNVTVRNMVCEGGHGASISGTDKIANVHFDNITSRNSLYATRFKSSINSVGNITNVTWSNINIINATFPIFATSVYVDQNTNRGKTPPSVYPANTTATFISNFLWTNVSGTINDLHPGDGSCVTDPCWYFVPNATSSSGITMQLLNETARDIRVENVSLRPVDGNGTCNVLCDPRSFTDGTSNLGFVCENGPYIASKPSL</sequence>
<evidence type="ECO:0000256" key="16">
    <source>
        <dbReference type="RuleBase" id="RU361169"/>
    </source>
</evidence>
<dbReference type="Gene3D" id="2.160.20.10">
    <property type="entry name" value="Single-stranded right-handed beta-helix, Pectin lyase-like"/>
    <property type="match status" value="1"/>
</dbReference>
<evidence type="ECO:0000256" key="11">
    <source>
        <dbReference type="ARBA" id="ARBA00037312"/>
    </source>
</evidence>
<dbReference type="GO" id="GO:0047911">
    <property type="term" value="F:galacturan 1,4-alpha-galacturonidase activity"/>
    <property type="evidence" value="ECO:0007669"/>
    <property type="project" value="UniProtKB-EC"/>
</dbReference>
<name>A0A0C3FE39_PILCF</name>
<dbReference type="SUPFAM" id="SSF51126">
    <property type="entry name" value="Pectin lyase-like"/>
    <property type="match status" value="1"/>
</dbReference>
<evidence type="ECO:0000256" key="15">
    <source>
        <dbReference type="ARBA" id="ARBA00048766"/>
    </source>
</evidence>
<evidence type="ECO:0000256" key="5">
    <source>
        <dbReference type="ARBA" id="ARBA00022737"/>
    </source>
</evidence>
<comment type="catalytic activity">
    <reaction evidence="15">
        <text>[(1-&gt;4)-alpha-D-galacturonosyl](n) + H2O = alpha-D-galacturonate + [(1-&gt;4)-alpha-D-galacturonosyl](n-1)</text>
        <dbReference type="Rhea" id="RHEA:14117"/>
        <dbReference type="Rhea" id="RHEA-COMP:14570"/>
        <dbReference type="Rhea" id="RHEA-COMP:14572"/>
        <dbReference type="ChEBI" id="CHEBI:15377"/>
        <dbReference type="ChEBI" id="CHEBI:58658"/>
        <dbReference type="ChEBI" id="CHEBI:140523"/>
        <dbReference type="EC" id="3.2.1.67"/>
    </reaction>
</comment>
<evidence type="ECO:0000313" key="18">
    <source>
        <dbReference type="Proteomes" id="UP000054166"/>
    </source>
</evidence>
<evidence type="ECO:0000256" key="13">
    <source>
        <dbReference type="ARBA" id="ARBA00041474"/>
    </source>
</evidence>
<evidence type="ECO:0000256" key="8">
    <source>
        <dbReference type="ARBA" id="ARBA00023180"/>
    </source>
</evidence>
<dbReference type="HOGENOM" id="CLU_016031_1_2_1"/>
<reference evidence="18" key="2">
    <citation type="submission" date="2015-01" db="EMBL/GenBank/DDBJ databases">
        <title>Evolutionary Origins and Diversification of the Mycorrhizal Mutualists.</title>
        <authorList>
            <consortium name="DOE Joint Genome Institute"/>
            <consortium name="Mycorrhizal Genomics Consortium"/>
            <person name="Kohler A."/>
            <person name="Kuo A."/>
            <person name="Nagy L.G."/>
            <person name="Floudas D."/>
            <person name="Copeland A."/>
            <person name="Barry K.W."/>
            <person name="Cichocki N."/>
            <person name="Veneault-Fourrey C."/>
            <person name="LaButti K."/>
            <person name="Lindquist E.A."/>
            <person name="Lipzen A."/>
            <person name="Lundell T."/>
            <person name="Morin E."/>
            <person name="Murat C."/>
            <person name="Riley R."/>
            <person name="Ohm R."/>
            <person name="Sun H."/>
            <person name="Tunlid A."/>
            <person name="Henrissat B."/>
            <person name="Grigoriev I.V."/>
            <person name="Hibbett D.S."/>
            <person name="Martin F."/>
        </authorList>
    </citation>
    <scope>NUCLEOTIDE SEQUENCE [LARGE SCALE GENOMIC DNA]</scope>
    <source>
        <strain evidence="18">F 1598</strain>
    </source>
</reference>